<feature type="non-terminal residue" evidence="1">
    <location>
        <position position="42"/>
    </location>
</feature>
<dbReference type="EMBL" id="CAMKVN010023885">
    <property type="protein sequence ID" value="CAI2200282.1"/>
    <property type="molecule type" value="Genomic_DNA"/>
</dbReference>
<reference evidence="1" key="1">
    <citation type="submission" date="2022-08" db="EMBL/GenBank/DDBJ databases">
        <authorList>
            <person name="Kallberg Y."/>
            <person name="Tangrot J."/>
            <person name="Rosling A."/>
        </authorList>
    </citation>
    <scope>NUCLEOTIDE SEQUENCE</scope>
    <source>
        <strain evidence="1">Wild A</strain>
    </source>
</reference>
<organism evidence="1 2">
    <name type="scientific">Funneliformis geosporum</name>
    <dbReference type="NCBI Taxonomy" id="1117311"/>
    <lineage>
        <taxon>Eukaryota</taxon>
        <taxon>Fungi</taxon>
        <taxon>Fungi incertae sedis</taxon>
        <taxon>Mucoromycota</taxon>
        <taxon>Glomeromycotina</taxon>
        <taxon>Glomeromycetes</taxon>
        <taxon>Glomerales</taxon>
        <taxon>Glomeraceae</taxon>
        <taxon>Funneliformis</taxon>
    </lineage>
</organism>
<comment type="caution">
    <text evidence="1">The sequence shown here is derived from an EMBL/GenBank/DDBJ whole genome shotgun (WGS) entry which is preliminary data.</text>
</comment>
<name>A0A9W4X7E2_9GLOM</name>
<gene>
    <name evidence="1" type="ORF">FWILDA_LOCUS19491</name>
</gene>
<sequence length="42" mass="5152">EQHERNRTTNYHRSFKGDYTLVKFKMDFKSRFDDDIIALLQS</sequence>
<protein>
    <submittedName>
        <fullName evidence="1">9846_t:CDS:1</fullName>
    </submittedName>
</protein>
<keyword evidence="2" id="KW-1185">Reference proteome</keyword>
<dbReference type="AlphaFoldDB" id="A0A9W4X7E2"/>
<proteinExistence type="predicted"/>
<evidence type="ECO:0000313" key="1">
    <source>
        <dbReference type="EMBL" id="CAI2200282.1"/>
    </source>
</evidence>
<accession>A0A9W4X7E2</accession>
<feature type="non-terminal residue" evidence="1">
    <location>
        <position position="1"/>
    </location>
</feature>
<dbReference type="Proteomes" id="UP001153678">
    <property type="component" value="Unassembled WGS sequence"/>
</dbReference>
<evidence type="ECO:0000313" key="2">
    <source>
        <dbReference type="Proteomes" id="UP001153678"/>
    </source>
</evidence>